<gene>
    <name evidence="3" type="ORF">K529_001760</name>
</gene>
<feature type="compositionally biased region" description="Low complexity" evidence="2">
    <location>
        <begin position="139"/>
        <end position="154"/>
    </location>
</feature>
<name>A0A1B0ZYS4_9RHOB</name>
<accession>A0A1B0ZYS4</accession>
<protein>
    <recommendedName>
        <fullName evidence="5">DUF3306 domain-containing protein</fullName>
    </recommendedName>
</protein>
<dbReference type="Proteomes" id="UP000013243">
    <property type="component" value="Chromosome"/>
</dbReference>
<proteinExistence type="predicted"/>
<dbReference type="InterPro" id="IPR021735">
    <property type="entry name" value="DUF3306"/>
</dbReference>
<keyword evidence="1" id="KW-0175">Coiled coil</keyword>
<dbReference type="OrthoDB" id="8100830at2"/>
<feature type="coiled-coil region" evidence="1">
    <location>
        <begin position="9"/>
        <end position="38"/>
    </location>
</feature>
<feature type="region of interest" description="Disordered" evidence="2">
    <location>
        <begin position="136"/>
        <end position="204"/>
    </location>
</feature>
<dbReference type="RefSeq" id="WP_046002511.1">
    <property type="nucleotide sequence ID" value="NZ_CP015230.1"/>
</dbReference>
<organism evidence="3 4">
    <name type="scientific">Tritonibacter mobilis F1926</name>
    <dbReference type="NCBI Taxonomy" id="1265309"/>
    <lineage>
        <taxon>Bacteria</taxon>
        <taxon>Pseudomonadati</taxon>
        <taxon>Pseudomonadota</taxon>
        <taxon>Alphaproteobacteria</taxon>
        <taxon>Rhodobacterales</taxon>
        <taxon>Paracoccaceae</taxon>
        <taxon>Tritonibacter</taxon>
    </lineage>
</organism>
<evidence type="ECO:0000256" key="1">
    <source>
        <dbReference type="SAM" id="Coils"/>
    </source>
</evidence>
<reference evidence="3 4" key="1">
    <citation type="journal article" date="2016" name="ISME J.">
        <title>Global occurrence and heterogeneity of the Roseobacter-clade species Ruegeria mobilis.</title>
        <authorList>
            <person name="Sonnenschein E."/>
            <person name="Gram L."/>
        </authorList>
    </citation>
    <scope>NUCLEOTIDE SEQUENCE [LARGE SCALE GENOMIC DNA]</scope>
    <source>
        <strain evidence="3 4">F1926</strain>
    </source>
</reference>
<feature type="compositionally biased region" description="Low complexity" evidence="2">
    <location>
        <begin position="167"/>
        <end position="176"/>
    </location>
</feature>
<dbReference type="AlphaFoldDB" id="A0A1B0ZYS4"/>
<dbReference type="GeneID" id="28248518"/>
<evidence type="ECO:0000256" key="2">
    <source>
        <dbReference type="SAM" id="MobiDB-lite"/>
    </source>
</evidence>
<dbReference type="STRING" id="1265309.K529_001760"/>
<evidence type="ECO:0000313" key="4">
    <source>
        <dbReference type="Proteomes" id="UP000013243"/>
    </source>
</evidence>
<evidence type="ECO:0008006" key="5">
    <source>
        <dbReference type="Google" id="ProtNLM"/>
    </source>
</evidence>
<dbReference type="Pfam" id="PF11748">
    <property type="entry name" value="DUF3306"/>
    <property type="match status" value="1"/>
</dbReference>
<dbReference type="EMBL" id="CP015230">
    <property type="protein sequence ID" value="ANP39479.1"/>
    <property type="molecule type" value="Genomic_DNA"/>
</dbReference>
<sequence length="216" mass="23370">MSAQNFWSRRRAAVEAEEAQEARALKEAEAQARDAELAERSDADLLAELDLPDPDTLGPGDDFKAFLTEAVPARLKTRALRRLWVTNPVLANVDGLIDYGEDFTDAAMAVENIQTAYQVGKGMTAHVEELARQAEREAAAQGADDVAPDVAASDAQEDTISPEENAEAAAASVASAEAEEVQEDEIAHSDVQVEDTPPQVTSRRMRFVFEDAEATI</sequence>
<dbReference type="KEGG" id="rmb:K529_001760"/>
<feature type="compositionally biased region" description="Acidic residues" evidence="2">
    <location>
        <begin position="155"/>
        <end position="166"/>
    </location>
</feature>
<evidence type="ECO:0000313" key="3">
    <source>
        <dbReference type="EMBL" id="ANP39479.1"/>
    </source>
</evidence>